<dbReference type="EMBL" id="JMIH01000014">
    <property type="protein sequence ID" value="KEO74854.1"/>
    <property type="molecule type" value="Genomic_DNA"/>
</dbReference>
<dbReference type="CDD" id="cd00739">
    <property type="entry name" value="DHPS"/>
    <property type="match status" value="1"/>
</dbReference>
<evidence type="ECO:0000256" key="2">
    <source>
        <dbReference type="ARBA" id="ARBA00001946"/>
    </source>
</evidence>
<dbReference type="InterPro" id="IPR000489">
    <property type="entry name" value="Pterin-binding_dom"/>
</dbReference>
<dbReference type="GO" id="GO:0005829">
    <property type="term" value="C:cytosol"/>
    <property type="evidence" value="ECO:0007669"/>
    <property type="project" value="TreeGrafter"/>
</dbReference>
<keyword evidence="5" id="KW-0808">Transferase</keyword>
<reference evidence="10 11" key="1">
    <citation type="submission" date="2014-04" db="EMBL/GenBank/DDBJ databases">
        <title>Characterization and application of a salt tolerant electro-active bacterium.</title>
        <authorList>
            <person name="Yang L."/>
            <person name="Wei S."/>
            <person name="Tay Q.X.M."/>
        </authorList>
    </citation>
    <scope>NUCLEOTIDE SEQUENCE [LARGE SCALE GENOMIC DNA]</scope>
    <source>
        <strain evidence="10 11">LY1</strain>
    </source>
</reference>
<comment type="catalytic activity">
    <reaction evidence="1">
        <text>(7,8-dihydropterin-6-yl)methyl diphosphate + 4-aminobenzoate = 7,8-dihydropteroate + diphosphate</text>
        <dbReference type="Rhea" id="RHEA:19949"/>
        <dbReference type="ChEBI" id="CHEBI:17836"/>
        <dbReference type="ChEBI" id="CHEBI:17839"/>
        <dbReference type="ChEBI" id="CHEBI:33019"/>
        <dbReference type="ChEBI" id="CHEBI:72950"/>
        <dbReference type="EC" id="2.5.1.15"/>
    </reaction>
</comment>
<comment type="pathway">
    <text evidence="3">Cofactor biosynthesis; tetrahydrofolate biosynthesis; 7,8-dihydrofolate from 2-amino-4-hydroxy-6-hydroxymethyl-7,8-dihydropteridine diphosphate and 4-aminobenzoate: step 1/2.</text>
</comment>
<evidence type="ECO:0000256" key="1">
    <source>
        <dbReference type="ARBA" id="ARBA00000012"/>
    </source>
</evidence>
<evidence type="ECO:0000256" key="5">
    <source>
        <dbReference type="ARBA" id="ARBA00022679"/>
    </source>
</evidence>
<protein>
    <recommendedName>
        <fullName evidence="4">dihydropteroate synthase</fullName>
        <ecNumber evidence="4">2.5.1.15</ecNumber>
    </recommendedName>
</protein>
<dbReference type="GO" id="GO:0004156">
    <property type="term" value="F:dihydropteroate synthase activity"/>
    <property type="evidence" value="ECO:0007669"/>
    <property type="project" value="UniProtKB-EC"/>
</dbReference>
<dbReference type="Proteomes" id="UP000027821">
    <property type="component" value="Unassembled WGS sequence"/>
</dbReference>
<evidence type="ECO:0000256" key="8">
    <source>
        <dbReference type="ARBA" id="ARBA00022909"/>
    </source>
</evidence>
<name>A0A074L114_9BACT</name>
<feature type="domain" description="Pterin-binding" evidence="9">
    <location>
        <begin position="33"/>
        <end position="285"/>
    </location>
</feature>
<dbReference type="AlphaFoldDB" id="A0A074L114"/>
<dbReference type="PROSITE" id="PS00793">
    <property type="entry name" value="DHPS_2"/>
    <property type="match status" value="1"/>
</dbReference>
<evidence type="ECO:0000259" key="9">
    <source>
        <dbReference type="PROSITE" id="PS50972"/>
    </source>
</evidence>
<dbReference type="GO" id="GO:0046654">
    <property type="term" value="P:tetrahydrofolate biosynthetic process"/>
    <property type="evidence" value="ECO:0007669"/>
    <property type="project" value="TreeGrafter"/>
</dbReference>
<evidence type="ECO:0000313" key="10">
    <source>
        <dbReference type="EMBL" id="KEO74854.1"/>
    </source>
</evidence>
<comment type="cofactor">
    <cofactor evidence="2">
        <name>Mg(2+)</name>
        <dbReference type="ChEBI" id="CHEBI:18420"/>
    </cofactor>
</comment>
<evidence type="ECO:0000256" key="6">
    <source>
        <dbReference type="ARBA" id="ARBA00022723"/>
    </source>
</evidence>
<dbReference type="GO" id="GO:0046656">
    <property type="term" value="P:folic acid biosynthetic process"/>
    <property type="evidence" value="ECO:0007669"/>
    <property type="project" value="UniProtKB-KW"/>
</dbReference>
<dbReference type="Gene3D" id="3.20.20.20">
    <property type="entry name" value="Dihydropteroate synthase-like"/>
    <property type="match status" value="1"/>
</dbReference>
<dbReference type="STRING" id="1048983.EL17_04025"/>
<dbReference type="PANTHER" id="PTHR20941:SF1">
    <property type="entry name" value="FOLIC ACID SYNTHESIS PROTEIN FOL1"/>
    <property type="match status" value="1"/>
</dbReference>
<keyword evidence="8" id="KW-0289">Folate biosynthesis</keyword>
<keyword evidence="7" id="KW-0460">Magnesium</keyword>
<keyword evidence="6" id="KW-0479">Metal-binding</keyword>
<dbReference type="SUPFAM" id="SSF51717">
    <property type="entry name" value="Dihydropteroate synthetase-like"/>
    <property type="match status" value="1"/>
</dbReference>
<dbReference type="PROSITE" id="PS50972">
    <property type="entry name" value="PTERIN_BINDING"/>
    <property type="match status" value="1"/>
</dbReference>
<comment type="caution">
    <text evidence="10">The sequence shown here is derived from an EMBL/GenBank/DDBJ whole genome shotgun (WGS) entry which is preliminary data.</text>
</comment>
<dbReference type="InterPro" id="IPR006390">
    <property type="entry name" value="DHP_synth_dom"/>
</dbReference>
<accession>A0A074L114</accession>
<dbReference type="EC" id="2.5.1.15" evidence="4"/>
<gene>
    <name evidence="10" type="ORF">EL17_04025</name>
</gene>
<evidence type="ECO:0000256" key="3">
    <source>
        <dbReference type="ARBA" id="ARBA00004763"/>
    </source>
</evidence>
<dbReference type="GO" id="GO:0046872">
    <property type="term" value="F:metal ion binding"/>
    <property type="evidence" value="ECO:0007669"/>
    <property type="project" value="UniProtKB-KW"/>
</dbReference>
<dbReference type="InterPro" id="IPR011005">
    <property type="entry name" value="Dihydropteroate_synth-like_sf"/>
</dbReference>
<dbReference type="Pfam" id="PF00809">
    <property type="entry name" value="Pterin_bind"/>
    <property type="match status" value="1"/>
</dbReference>
<organism evidence="10 11">
    <name type="scientific">Anditalea andensis</name>
    <dbReference type="NCBI Taxonomy" id="1048983"/>
    <lineage>
        <taxon>Bacteria</taxon>
        <taxon>Pseudomonadati</taxon>
        <taxon>Bacteroidota</taxon>
        <taxon>Cytophagia</taxon>
        <taxon>Cytophagales</taxon>
        <taxon>Cytophagaceae</taxon>
        <taxon>Anditalea</taxon>
    </lineage>
</organism>
<evidence type="ECO:0000313" key="11">
    <source>
        <dbReference type="Proteomes" id="UP000027821"/>
    </source>
</evidence>
<evidence type="ECO:0000256" key="4">
    <source>
        <dbReference type="ARBA" id="ARBA00012458"/>
    </source>
</evidence>
<dbReference type="PANTHER" id="PTHR20941">
    <property type="entry name" value="FOLATE SYNTHESIS PROTEINS"/>
    <property type="match status" value="1"/>
</dbReference>
<sequence length="292" mass="32378">MTDNFISSGIEDILFPPKITLNIKGKLHIISQPWVMGILNVTPDSFYAHSRTPDFTAIKNRAIQIIEEGANIIDVGGYSTRPRAEDVSVEEEVRRVCTGIKVIREINANILISVDTFRAETAKAAVEAGAHIVNDVSGGNLDPDMIPTVGKLKAPYICMHMRGNPSTMTSLTEYNNIEEEILKYFAEKLNQCQEAGINDVVLDLGFGFAKSMDQNYRLLKNLNYFKSLNAPILVGVSRKSMIYRFLDVTPEKALNGTTALHMAALIKGANILRVHDVKEAVETVQLFKHINS</sequence>
<proteinExistence type="predicted"/>
<keyword evidence="11" id="KW-1185">Reference proteome</keyword>
<dbReference type="eggNOG" id="COG0294">
    <property type="taxonomic scope" value="Bacteria"/>
</dbReference>
<dbReference type="RefSeq" id="WP_035071148.1">
    <property type="nucleotide sequence ID" value="NZ_JMIH01000014.1"/>
</dbReference>
<dbReference type="NCBIfam" id="TIGR01496">
    <property type="entry name" value="DHPS"/>
    <property type="match status" value="1"/>
</dbReference>
<dbReference type="OrthoDB" id="9811744at2"/>
<evidence type="ECO:0000256" key="7">
    <source>
        <dbReference type="ARBA" id="ARBA00022842"/>
    </source>
</evidence>
<dbReference type="InterPro" id="IPR045031">
    <property type="entry name" value="DHP_synth-like"/>
</dbReference>